<dbReference type="Proteomes" id="UP001162734">
    <property type="component" value="Chromosome"/>
</dbReference>
<dbReference type="Gene3D" id="3.40.50.2000">
    <property type="entry name" value="Glycogen Phosphorylase B"/>
    <property type="match status" value="2"/>
</dbReference>
<sequence length="361" mass="39018">MRIAFFGSSLVSAYWNGAATYYRGVLRALAGRGHEVTFYEPDAYERQAHRDIPDPPWARVVIYQPREPDALRCLEEAARADLVVKASGVGVLDALLEREALRLRRAGGLVAFWDVDAPATLERLRADADDPFRPLVPRYDLVFTYGGGPPVVEAYLGLGARRCVPIYNALDPDTHHPAPAEPRFAADLSFLGNRLPDREARVREFFLRAAAALPGRRFLLGGAGWGDLALPANVRWLGHVYTREHNALNCSALAVLNVSRESMARFGHSPATRVFEAAGAGACLVSDAWVGMERFLEPGREVLLAESGAEVAEALGGLTPARAAAIGAAARRRVLAEHTYAHRALEVEAALGLRPGAGAAA</sequence>
<feature type="domain" description="Spore protein YkvP/CgeB glycosyl transferase-like" evidence="1">
    <location>
        <begin position="203"/>
        <end position="347"/>
    </location>
</feature>
<reference evidence="3" key="1">
    <citation type="journal article" date="2022" name="Int. J. Syst. Evol. Microbiol.">
        <title>Anaeromyxobacter oryzae sp. nov., Anaeromyxobacter diazotrophicus sp. nov. and Anaeromyxobacter paludicola sp. nov., isolated from paddy soils.</title>
        <authorList>
            <person name="Itoh H."/>
            <person name="Xu Z."/>
            <person name="Mise K."/>
            <person name="Masuda Y."/>
            <person name="Ushijima N."/>
            <person name="Hayakawa C."/>
            <person name="Shiratori Y."/>
            <person name="Senoo K."/>
        </authorList>
    </citation>
    <scope>NUCLEOTIDE SEQUENCE [LARGE SCALE GENOMIC DNA]</scope>
    <source>
        <strain evidence="3">Red630</strain>
    </source>
</reference>
<protein>
    <recommendedName>
        <fullName evidence="1">Spore protein YkvP/CgeB glycosyl transferase-like domain-containing protein</fullName>
    </recommendedName>
</protein>
<evidence type="ECO:0000313" key="3">
    <source>
        <dbReference type="Proteomes" id="UP001162734"/>
    </source>
</evidence>
<evidence type="ECO:0000313" key="2">
    <source>
        <dbReference type="EMBL" id="BDG07484.1"/>
    </source>
</evidence>
<accession>A0ABN6N653</accession>
<dbReference type="InterPro" id="IPR055259">
    <property type="entry name" value="YkvP/CgeB_Glyco_trans-like"/>
</dbReference>
<dbReference type="SUPFAM" id="SSF53756">
    <property type="entry name" value="UDP-Glycosyltransferase/glycogen phosphorylase"/>
    <property type="match status" value="1"/>
</dbReference>
<keyword evidence="3" id="KW-1185">Reference proteome</keyword>
<dbReference type="RefSeq" id="WP_248344245.1">
    <property type="nucleotide sequence ID" value="NZ_AP025592.1"/>
</dbReference>
<proteinExistence type="predicted"/>
<dbReference type="EMBL" id="AP025592">
    <property type="protein sequence ID" value="BDG07484.1"/>
    <property type="molecule type" value="Genomic_DNA"/>
</dbReference>
<organism evidence="2 3">
    <name type="scientific">Anaeromyxobacter paludicola</name>
    <dbReference type="NCBI Taxonomy" id="2918171"/>
    <lineage>
        <taxon>Bacteria</taxon>
        <taxon>Pseudomonadati</taxon>
        <taxon>Myxococcota</taxon>
        <taxon>Myxococcia</taxon>
        <taxon>Myxococcales</taxon>
        <taxon>Cystobacterineae</taxon>
        <taxon>Anaeromyxobacteraceae</taxon>
        <taxon>Anaeromyxobacter</taxon>
    </lineage>
</organism>
<evidence type="ECO:0000259" key="1">
    <source>
        <dbReference type="Pfam" id="PF13524"/>
    </source>
</evidence>
<gene>
    <name evidence="2" type="ORF">AMPC_05970</name>
</gene>
<dbReference type="Pfam" id="PF13524">
    <property type="entry name" value="Glyco_trans_1_2"/>
    <property type="match status" value="1"/>
</dbReference>
<name>A0ABN6N653_9BACT</name>